<keyword evidence="5 7" id="KW-1133">Transmembrane helix</keyword>
<feature type="transmembrane region" description="Helical" evidence="7">
    <location>
        <begin position="260"/>
        <end position="277"/>
    </location>
</feature>
<comment type="subcellular location">
    <subcellularLocation>
        <location evidence="1 7">Cell membrane</location>
        <topology evidence="1 7">Multi-pass membrane protein</topology>
    </subcellularLocation>
</comment>
<dbReference type="Pfam" id="PF00528">
    <property type="entry name" value="BPD_transp_1"/>
    <property type="match status" value="1"/>
</dbReference>
<evidence type="ECO:0000256" key="5">
    <source>
        <dbReference type="ARBA" id="ARBA00022989"/>
    </source>
</evidence>
<dbReference type="PANTHER" id="PTHR43744:SF9">
    <property type="entry name" value="POLYGALACTURONAN_RHAMNOGALACTURONAN TRANSPORT SYSTEM PERMEASE PROTEIN YTCP"/>
    <property type="match status" value="1"/>
</dbReference>
<keyword evidence="4 7" id="KW-0812">Transmembrane</keyword>
<evidence type="ECO:0000256" key="7">
    <source>
        <dbReference type="RuleBase" id="RU363032"/>
    </source>
</evidence>
<dbReference type="GO" id="GO:0055085">
    <property type="term" value="P:transmembrane transport"/>
    <property type="evidence" value="ECO:0007669"/>
    <property type="project" value="InterPro"/>
</dbReference>
<evidence type="ECO:0000256" key="3">
    <source>
        <dbReference type="ARBA" id="ARBA00022475"/>
    </source>
</evidence>
<dbReference type="GO" id="GO:0005886">
    <property type="term" value="C:plasma membrane"/>
    <property type="evidence" value="ECO:0007669"/>
    <property type="project" value="UniProtKB-SubCell"/>
</dbReference>
<keyword evidence="2 7" id="KW-0813">Transport</keyword>
<comment type="similarity">
    <text evidence="7">Belongs to the binding-protein-dependent transport system permease family.</text>
</comment>
<proteinExistence type="inferred from homology"/>
<dbReference type="PANTHER" id="PTHR43744">
    <property type="entry name" value="ABC TRANSPORTER PERMEASE PROTEIN MG189-RELATED-RELATED"/>
    <property type="match status" value="1"/>
</dbReference>
<name>A0A7X0VIC6_9BACL</name>
<keyword evidence="3" id="KW-1003">Cell membrane</keyword>
<evidence type="ECO:0000256" key="6">
    <source>
        <dbReference type="ARBA" id="ARBA00023136"/>
    </source>
</evidence>
<dbReference type="PROSITE" id="PS50928">
    <property type="entry name" value="ABC_TM1"/>
    <property type="match status" value="1"/>
</dbReference>
<keyword evidence="10" id="KW-1185">Reference proteome</keyword>
<accession>A0A7X0VIC6</accession>
<evidence type="ECO:0000256" key="4">
    <source>
        <dbReference type="ARBA" id="ARBA00022692"/>
    </source>
</evidence>
<dbReference type="Proteomes" id="UP000547209">
    <property type="component" value="Unassembled WGS sequence"/>
</dbReference>
<evidence type="ECO:0000313" key="9">
    <source>
        <dbReference type="EMBL" id="MBB6675052.1"/>
    </source>
</evidence>
<protein>
    <submittedName>
        <fullName evidence="9">Carbohydrate ABC transporter permease</fullName>
    </submittedName>
</protein>
<evidence type="ECO:0000256" key="1">
    <source>
        <dbReference type="ARBA" id="ARBA00004651"/>
    </source>
</evidence>
<reference evidence="9 10" key="1">
    <citation type="submission" date="2020-08" db="EMBL/GenBank/DDBJ databases">
        <title>Cohnella phylogeny.</title>
        <authorList>
            <person name="Dunlap C."/>
        </authorList>
    </citation>
    <scope>NUCLEOTIDE SEQUENCE [LARGE SCALE GENOMIC DNA]</scope>
    <source>
        <strain evidence="9 10">DSM 28246</strain>
    </source>
</reference>
<dbReference type="RefSeq" id="WP_185672913.1">
    <property type="nucleotide sequence ID" value="NZ_JACJVP010000061.1"/>
</dbReference>
<feature type="transmembrane region" description="Helical" evidence="7">
    <location>
        <begin position="111"/>
        <end position="131"/>
    </location>
</feature>
<comment type="caution">
    <text evidence="9">The sequence shown here is derived from an EMBL/GenBank/DDBJ whole genome shotgun (WGS) entry which is preliminary data.</text>
</comment>
<evidence type="ECO:0000256" key="2">
    <source>
        <dbReference type="ARBA" id="ARBA00022448"/>
    </source>
</evidence>
<feature type="transmembrane region" description="Helical" evidence="7">
    <location>
        <begin position="143"/>
        <end position="163"/>
    </location>
</feature>
<keyword evidence="6 7" id="KW-0472">Membrane</keyword>
<organism evidence="9 10">
    <name type="scientific">Cohnella nanjingensis</name>
    <dbReference type="NCBI Taxonomy" id="1387779"/>
    <lineage>
        <taxon>Bacteria</taxon>
        <taxon>Bacillati</taxon>
        <taxon>Bacillota</taxon>
        <taxon>Bacilli</taxon>
        <taxon>Bacillales</taxon>
        <taxon>Paenibacillaceae</taxon>
        <taxon>Cohnella</taxon>
    </lineage>
</organism>
<dbReference type="InterPro" id="IPR035906">
    <property type="entry name" value="MetI-like_sf"/>
</dbReference>
<evidence type="ECO:0000259" key="8">
    <source>
        <dbReference type="PROSITE" id="PS50928"/>
    </source>
</evidence>
<feature type="transmembrane region" description="Helical" evidence="7">
    <location>
        <begin position="184"/>
        <end position="206"/>
    </location>
</feature>
<gene>
    <name evidence="9" type="ORF">H7C19_30760</name>
</gene>
<sequence length="292" mass="32939">MGFRSPGYRAFTVANYTILAIAGLLCILPMIHILAVSLSASAPANSHLVGLWPKGFNWDSYTKTMNNANFLRAFVIAIIRTFAGTFVTMFVITLGGYALSKDNRFFRSRTAYSWFFVFTMLFNGGIIPSYILIRNLHLMDTLWALILPGAVQVFNMILLMNFFRNTPKELEEAAFIDGAGHFRILALVYLPLATPAIATLSLFSIVGNWNAWFDGLLYINNYRNYPLATFLQTIIVQQDFNKINPDINELKNISQRTVKAAQIFIGMLPVLVVYPYLQKYFVKGIVLGAIKE</sequence>
<feature type="domain" description="ABC transmembrane type-1" evidence="8">
    <location>
        <begin position="74"/>
        <end position="277"/>
    </location>
</feature>
<dbReference type="InterPro" id="IPR000515">
    <property type="entry name" value="MetI-like"/>
</dbReference>
<dbReference type="SUPFAM" id="SSF161098">
    <property type="entry name" value="MetI-like"/>
    <property type="match status" value="1"/>
</dbReference>
<dbReference type="Gene3D" id="1.10.3720.10">
    <property type="entry name" value="MetI-like"/>
    <property type="match status" value="1"/>
</dbReference>
<feature type="transmembrane region" description="Helical" evidence="7">
    <location>
        <begin position="70"/>
        <end position="99"/>
    </location>
</feature>
<dbReference type="EMBL" id="JACJVP010000061">
    <property type="protein sequence ID" value="MBB6675052.1"/>
    <property type="molecule type" value="Genomic_DNA"/>
</dbReference>
<dbReference type="AlphaFoldDB" id="A0A7X0VIC6"/>
<dbReference type="CDD" id="cd06261">
    <property type="entry name" value="TM_PBP2"/>
    <property type="match status" value="1"/>
</dbReference>
<evidence type="ECO:0000313" key="10">
    <source>
        <dbReference type="Proteomes" id="UP000547209"/>
    </source>
</evidence>